<evidence type="ECO:0000256" key="2">
    <source>
        <dbReference type="ARBA" id="ARBA00012393"/>
    </source>
</evidence>
<organism evidence="14 15">
    <name type="scientific">Drosophila yakuba</name>
    <name type="common">Fruit fly</name>
    <dbReference type="NCBI Taxonomy" id="7245"/>
    <lineage>
        <taxon>Eukaryota</taxon>
        <taxon>Metazoa</taxon>
        <taxon>Ecdysozoa</taxon>
        <taxon>Arthropoda</taxon>
        <taxon>Hexapoda</taxon>
        <taxon>Insecta</taxon>
        <taxon>Pterygota</taxon>
        <taxon>Neoptera</taxon>
        <taxon>Endopterygota</taxon>
        <taxon>Diptera</taxon>
        <taxon>Brachycera</taxon>
        <taxon>Muscomorpha</taxon>
        <taxon>Ephydroidea</taxon>
        <taxon>Drosophilidae</taxon>
        <taxon>Drosophila</taxon>
        <taxon>Sophophora</taxon>
    </lineage>
</organism>
<keyword evidence="6" id="KW-0548">Nucleotidyltransferase</keyword>
<dbReference type="CDD" id="cd23948">
    <property type="entry name" value="FAD_synthase"/>
    <property type="match status" value="1"/>
</dbReference>
<dbReference type="EC" id="2.7.7.2" evidence="2"/>
<reference evidence="14 15" key="1">
    <citation type="journal article" date="2007" name="Nature">
        <title>Evolution of genes and genomes on the Drosophila phylogeny.</title>
        <authorList>
            <consortium name="Drosophila 12 Genomes Consortium"/>
            <person name="Clark A.G."/>
            <person name="Eisen M.B."/>
            <person name="Smith D.R."/>
            <person name="Bergman C.M."/>
            <person name="Oliver B."/>
            <person name="Markow T.A."/>
            <person name="Kaufman T.C."/>
            <person name="Kellis M."/>
            <person name="Gelbart W."/>
            <person name="Iyer V.N."/>
            <person name="Pollard D.A."/>
            <person name="Sackton T.B."/>
            <person name="Larracuente A.M."/>
            <person name="Singh N.D."/>
            <person name="Abad J.P."/>
            <person name="Abt D.N."/>
            <person name="Adryan B."/>
            <person name="Aguade M."/>
            <person name="Akashi H."/>
            <person name="Anderson W.W."/>
            <person name="Aquadro C.F."/>
            <person name="Ardell D.H."/>
            <person name="Arguello R."/>
            <person name="Artieri C.G."/>
            <person name="Barbash D.A."/>
            <person name="Barker D."/>
            <person name="Barsanti P."/>
            <person name="Batterham P."/>
            <person name="Batzoglou S."/>
            <person name="Begun D."/>
            <person name="Bhutkar A."/>
            <person name="Blanco E."/>
            <person name="Bosak S.A."/>
            <person name="Bradley R.K."/>
            <person name="Brand A.D."/>
            <person name="Brent M.R."/>
            <person name="Brooks A.N."/>
            <person name="Brown R.H."/>
            <person name="Butlin R.K."/>
            <person name="Caggese C."/>
            <person name="Calvi B.R."/>
            <person name="Bernardo de Carvalho A."/>
            <person name="Caspi A."/>
            <person name="Castrezana S."/>
            <person name="Celniker S.E."/>
            <person name="Chang J.L."/>
            <person name="Chapple C."/>
            <person name="Chatterji S."/>
            <person name="Chinwalla A."/>
            <person name="Civetta A."/>
            <person name="Clifton S.W."/>
            <person name="Comeron J.M."/>
            <person name="Costello J.C."/>
            <person name="Coyne J.A."/>
            <person name="Daub J."/>
            <person name="David R.G."/>
            <person name="Delcher A.L."/>
            <person name="Delehaunty K."/>
            <person name="Do C.B."/>
            <person name="Ebling H."/>
            <person name="Edwards K."/>
            <person name="Eickbush T."/>
            <person name="Evans J.D."/>
            <person name="Filipski A."/>
            <person name="Findeiss S."/>
            <person name="Freyhult E."/>
            <person name="Fulton L."/>
            <person name="Fulton R."/>
            <person name="Garcia A.C."/>
            <person name="Gardiner A."/>
            <person name="Garfield D.A."/>
            <person name="Garvin B.E."/>
            <person name="Gibson G."/>
            <person name="Gilbert D."/>
            <person name="Gnerre S."/>
            <person name="Godfrey J."/>
            <person name="Good R."/>
            <person name="Gotea V."/>
            <person name="Gravely B."/>
            <person name="Greenberg A.J."/>
            <person name="Griffiths-Jones S."/>
            <person name="Gross S."/>
            <person name="Guigo R."/>
            <person name="Gustafson E.A."/>
            <person name="Haerty W."/>
            <person name="Hahn M.W."/>
            <person name="Halligan D.L."/>
            <person name="Halpern A.L."/>
            <person name="Halter G.M."/>
            <person name="Han M.V."/>
            <person name="Heger A."/>
            <person name="Hillier L."/>
            <person name="Hinrichs A.S."/>
            <person name="Holmes I."/>
            <person name="Hoskins R.A."/>
            <person name="Hubisz M.J."/>
            <person name="Hultmark D."/>
            <person name="Huntley M.A."/>
            <person name="Jaffe D.B."/>
            <person name="Jagadeeshan S."/>
            <person name="Jeck W.R."/>
            <person name="Johnson J."/>
            <person name="Jones C.D."/>
            <person name="Jordan W.C."/>
            <person name="Karpen G.H."/>
            <person name="Kataoka E."/>
            <person name="Keightley P.D."/>
            <person name="Kheradpour P."/>
            <person name="Kirkness E.F."/>
            <person name="Koerich L.B."/>
            <person name="Kristiansen K."/>
            <person name="Kudrna D."/>
            <person name="Kulathinal R.J."/>
            <person name="Kumar S."/>
            <person name="Kwok R."/>
            <person name="Lander E."/>
            <person name="Langley C.H."/>
            <person name="Lapoint R."/>
            <person name="Lazzaro B.P."/>
            <person name="Lee S.J."/>
            <person name="Levesque L."/>
            <person name="Li R."/>
            <person name="Lin C.F."/>
            <person name="Lin M.F."/>
            <person name="Lindblad-Toh K."/>
            <person name="Llopart A."/>
            <person name="Long M."/>
            <person name="Low L."/>
            <person name="Lozovsky E."/>
            <person name="Lu J."/>
            <person name="Luo M."/>
            <person name="Machado C.A."/>
            <person name="Makalowski W."/>
            <person name="Marzo M."/>
            <person name="Matsuda M."/>
            <person name="Matzkin L."/>
            <person name="McAllister B."/>
            <person name="McBride C.S."/>
            <person name="McKernan B."/>
            <person name="McKernan K."/>
            <person name="Mendez-Lago M."/>
            <person name="Minx P."/>
            <person name="Mollenhauer M.U."/>
            <person name="Montooth K."/>
            <person name="Mount S.M."/>
            <person name="Mu X."/>
            <person name="Myers E."/>
            <person name="Negre B."/>
            <person name="Newfeld S."/>
            <person name="Nielsen R."/>
            <person name="Noor M.A."/>
            <person name="O'Grady P."/>
            <person name="Pachter L."/>
            <person name="Papaceit M."/>
            <person name="Parisi M.J."/>
            <person name="Parisi M."/>
            <person name="Parts L."/>
            <person name="Pedersen J.S."/>
            <person name="Pesole G."/>
            <person name="Phillippy A.M."/>
            <person name="Ponting C.P."/>
            <person name="Pop M."/>
            <person name="Porcelli D."/>
            <person name="Powell J.R."/>
            <person name="Prohaska S."/>
            <person name="Pruitt K."/>
            <person name="Puig M."/>
            <person name="Quesneville H."/>
            <person name="Ram K.R."/>
            <person name="Rand D."/>
            <person name="Rasmussen M.D."/>
            <person name="Reed L.K."/>
            <person name="Reenan R."/>
            <person name="Reily A."/>
            <person name="Remington K.A."/>
            <person name="Rieger T.T."/>
            <person name="Ritchie M.G."/>
            <person name="Robin C."/>
            <person name="Rogers Y.H."/>
            <person name="Rohde C."/>
            <person name="Rozas J."/>
            <person name="Rubenfield M.J."/>
            <person name="Ruiz A."/>
            <person name="Russo S."/>
            <person name="Salzberg S.L."/>
            <person name="Sanchez-Gracia A."/>
            <person name="Saranga D.J."/>
            <person name="Sato H."/>
            <person name="Schaeffer S.W."/>
            <person name="Schatz M.C."/>
            <person name="Schlenke T."/>
            <person name="Schwartz R."/>
            <person name="Segarra C."/>
            <person name="Singh R.S."/>
            <person name="Sirot L."/>
            <person name="Sirota M."/>
            <person name="Sisneros N.B."/>
            <person name="Smith C.D."/>
            <person name="Smith T.F."/>
            <person name="Spieth J."/>
            <person name="Stage D.E."/>
            <person name="Stark A."/>
            <person name="Stephan W."/>
            <person name="Strausberg R.L."/>
            <person name="Strempel S."/>
            <person name="Sturgill D."/>
            <person name="Sutton G."/>
            <person name="Sutton G.G."/>
            <person name="Tao W."/>
            <person name="Teichmann S."/>
            <person name="Tobari Y.N."/>
            <person name="Tomimura Y."/>
            <person name="Tsolas J.M."/>
            <person name="Valente V.L."/>
            <person name="Venter E."/>
            <person name="Venter J.C."/>
            <person name="Vicario S."/>
            <person name="Vieira F.G."/>
            <person name="Vilella A.J."/>
            <person name="Villasante A."/>
            <person name="Walenz B."/>
            <person name="Wang J."/>
            <person name="Wasserman M."/>
            <person name="Watts T."/>
            <person name="Wilson D."/>
            <person name="Wilson R.K."/>
            <person name="Wing R.A."/>
            <person name="Wolfner M.F."/>
            <person name="Wong A."/>
            <person name="Wong G.K."/>
            <person name="Wu C.I."/>
            <person name="Wu G."/>
            <person name="Yamamoto D."/>
            <person name="Yang H.P."/>
            <person name="Yang S.P."/>
            <person name="Yorke J.A."/>
            <person name="Yoshida K."/>
            <person name="Zdobnov E."/>
            <person name="Zhang P."/>
            <person name="Zhang Y."/>
            <person name="Zimin A.V."/>
            <person name="Baldwin J."/>
            <person name="Abdouelleil A."/>
            <person name="Abdulkadir J."/>
            <person name="Abebe A."/>
            <person name="Abera B."/>
            <person name="Abreu J."/>
            <person name="Acer S.C."/>
            <person name="Aftuck L."/>
            <person name="Alexander A."/>
            <person name="An P."/>
            <person name="Anderson E."/>
            <person name="Anderson S."/>
            <person name="Arachi H."/>
            <person name="Azer M."/>
            <person name="Bachantsang P."/>
            <person name="Barry A."/>
            <person name="Bayul T."/>
            <person name="Berlin A."/>
            <person name="Bessette D."/>
            <person name="Bloom T."/>
            <person name="Blye J."/>
            <person name="Boguslavskiy L."/>
            <person name="Bonnet C."/>
            <person name="Boukhgalter B."/>
            <person name="Bourzgui I."/>
            <person name="Brown A."/>
            <person name="Cahill P."/>
            <person name="Channer S."/>
            <person name="Cheshatsang Y."/>
            <person name="Chuda L."/>
            <person name="Citroen M."/>
            <person name="Collymore A."/>
            <person name="Cooke P."/>
            <person name="Costello M."/>
            <person name="D'Aco K."/>
            <person name="Daza R."/>
            <person name="De Haan G."/>
            <person name="DeGray S."/>
            <person name="DeMaso C."/>
            <person name="Dhargay N."/>
            <person name="Dooley K."/>
            <person name="Dooley E."/>
            <person name="Doricent M."/>
            <person name="Dorje P."/>
            <person name="Dorjee K."/>
            <person name="Dupes A."/>
            <person name="Elong R."/>
            <person name="Falk J."/>
            <person name="Farina A."/>
            <person name="Faro S."/>
            <person name="Ferguson D."/>
            <person name="Fisher S."/>
            <person name="Foley C.D."/>
            <person name="Franke A."/>
            <person name="Friedrich D."/>
            <person name="Gadbois L."/>
            <person name="Gearin G."/>
            <person name="Gearin C.R."/>
            <person name="Giannoukos G."/>
            <person name="Goode T."/>
            <person name="Graham J."/>
            <person name="Grandbois E."/>
            <person name="Grewal S."/>
            <person name="Gyaltsen K."/>
            <person name="Hafez N."/>
            <person name="Hagos B."/>
            <person name="Hall J."/>
            <person name="Henson C."/>
            <person name="Hollinger A."/>
            <person name="Honan T."/>
            <person name="Huard M.D."/>
            <person name="Hughes L."/>
            <person name="Hurhula B."/>
            <person name="Husby M.E."/>
            <person name="Kamat A."/>
            <person name="Kanga B."/>
            <person name="Kashin S."/>
            <person name="Khazanovich D."/>
            <person name="Kisner P."/>
            <person name="Lance K."/>
            <person name="Lara M."/>
            <person name="Lee W."/>
            <person name="Lennon N."/>
            <person name="Letendre F."/>
            <person name="LeVine R."/>
            <person name="Lipovsky A."/>
            <person name="Liu X."/>
            <person name="Liu J."/>
            <person name="Liu S."/>
            <person name="Lokyitsang T."/>
            <person name="Lokyitsang Y."/>
            <person name="Lubonja R."/>
            <person name="Lui A."/>
            <person name="MacDonald P."/>
            <person name="Magnisalis V."/>
            <person name="Maru K."/>
            <person name="Matthews C."/>
            <person name="McCusker W."/>
            <person name="McDonough S."/>
            <person name="Mehta T."/>
            <person name="Meldrim J."/>
            <person name="Meneus L."/>
            <person name="Mihai O."/>
            <person name="Mihalev A."/>
            <person name="Mihova T."/>
            <person name="Mittelman R."/>
            <person name="Mlenga V."/>
            <person name="Montmayeur A."/>
            <person name="Mulrain L."/>
            <person name="Navidi A."/>
            <person name="Naylor J."/>
            <person name="Negash T."/>
            <person name="Nguyen T."/>
            <person name="Nguyen N."/>
            <person name="Nicol R."/>
            <person name="Norbu C."/>
            <person name="Norbu N."/>
            <person name="Novod N."/>
            <person name="O'Neill B."/>
            <person name="Osman S."/>
            <person name="Markiewicz E."/>
            <person name="Oyono O.L."/>
            <person name="Patti C."/>
            <person name="Phunkhang P."/>
            <person name="Pierre F."/>
            <person name="Priest M."/>
            <person name="Raghuraman S."/>
            <person name="Rege F."/>
            <person name="Reyes R."/>
            <person name="Rise C."/>
            <person name="Rogov P."/>
            <person name="Ross K."/>
            <person name="Ryan E."/>
            <person name="Settipalli S."/>
            <person name="Shea T."/>
            <person name="Sherpa N."/>
            <person name="Shi L."/>
            <person name="Shih D."/>
            <person name="Sparrow T."/>
            <person name="Spaulding J."/>
            <person name="Stalker J."/>
            <person name="Stange-Thomann N."/>
            <person name="Stavropoulos S."/>
            <person name="Stone C."/>
            <person name="Strader C."/>
            <person name="Tesfaye S."/>
            <person name="Thomson T."/>
            <person name="Thoulutsang Y."/>
            <person name="Thoulutsang D."/>
            <person name="Topham K."/>
            <person name="Topping I."/>
            <person name="Tsamla T."/>
            <person name="Vassiliev H."/>
            <person name="Vo A."/>
            <person name="Wangchuk T."/>
            <person name="Wangdi T."/>
            <person name="Weiand M."/>
            <person name="Wilkinson J."/>
            <person name="Wilson A."/>
            <person name="Yadav S."/>
            <person name="Young G."/>
            <person name="Yu Q."/>
            <person name="Zembek L."/>
            <person name="Zhong D."/>
            <person name="Zimmer A."/>
            <person name="Zwirko Z."/>
            <person name="Jaffe D.B."/>
            <person name="Alvarez P."/>
            <person name="Brockman W."/>
            <person name="Butler J."/>
            <person name="Chin C."/>
            <person name="Gnerre S."/>
            <person name="Grabherr M."/>
            <person name="Kleber M."/>
            <person name="Mauceli E."/>
            <person name="MacCallum I."/>
        </authorList>
    </citation>
    <scope>NUCLEOTIDE SEQUENCE [LARGE SCALE GENOMIC DNA]</scope>
    <source>
        <strain evidence="15">Tai18E2 / Tucson 14021-0261.01</strain>
    </source>
</reference>
<dbReference type="Pfam" id="PF01507">
    <property type="entry name" value="PAPS_reduct"/>
    <property type="match status" value="2"/>
</dbReference>
<dbReference type="PhylomeDB" id="B4P369"/>
<accession>B4P369</accession>
<sequence>MKLASQFLYKVCRHYHTSRGLYVPTVEKSESNDQLRHKLEHSEEVIKRAMTLYKPNEMMLSFNGGKDCTVLLDILARMTSPTTSMPLEAVYVKSANPFEELETFVDDSVQRYGLQLRIYQGALKVAFEQLIAEDSQVKAIFLGCRRSDPEGFDLCDMAPTNNGWPAMMRIFPLLEWSYHDIWSYLRSNNLPYCCLYNRGYTSLGDRSSTRLNPKLLSYDEKLGKMTYRPAYELEDVRLERINRDGHGQVAVSGTKQ</sequence>
<protein>
    <recommendedName>
        <fullName evidence="2">FAD synthase</fullName>
        <ecNumber evidence="2">2.7.7.2</ecNumber>
    </recommendedName>
    <alternativeName>
        <fullName evidence="10">FAD pyrophosphorylase</fullName>
    </alternativeName>
    <alternativeName>
        <fullName evidence="11">FMN adenylyltransferase</fullName>
    </alternativeName>
</protein>
<evidence type="ECO:0000256" key="8">
    <source>
        <dbReference type="ARBA" id="ARBA00022827"/>
    </source>
</evidence>
<evidence type="ECO:0000259" key="13">
    <source>
        <dbReference type="Pfam" id="PF01507"/>
    </source>
</evidence>
<dbReference type="eggNOG" id="KOG2644">
    <property type="taxonomic scope" value="Eukaryota"/>
</dbReference>
<evidence type="ECO:0000256" key="5">
    <source>
        <dbReference type="ARBA" id="ARBA00022679"/>
    </source>
</evidence>
<gene>
    <name evidence="14" type="primary">Dyak\GE18655</name>
    <name evidence="14" type="synonym">dyak_GLEANR_2441</name>
    <name evidence="14" type="synonym">GE18655</name>
    <name evidence="14" type="ORF">Dyak_GE18655</name>
</gene>
<proteinExistence type="predicted"/>
<name>B4P369_DROYA</name>
<dbReference type="SMR" id="B4P369"/>
<evidence type="ECO:0000313" key="15">
    <source>
        <dbReference type="Proteomes" id="UP000002282"/>
    </source>
</evidence>
<dbReference type="InterPro" id="IPR002500">
    <property type="entry name" value="PAPS_reduct_dom"/>
</dbReference>
<comment type="catalytic activity">
    <reaction evidence="12">
        <text>FMN + ATP + H(+) = FAD + diphosphate</text>
        <dbReference type="Rhea" id="RHEA:17237"/>
        <dbReference type="ChEBI" id="CHEBI:15378"/>
        <dbReference type="ChEBI" id="CHEBI:30616"/>
        <dbReference type="ChEBI" id="CHEBI:33019"/>
        <dbReference type="ChEBI" id="CHEBI:57692"/>
        <dbReference type="ChEBI" id="CHEBI:58210"/>
        <dbReference type="EC" id="2.7.7.2"/>
    </reaction>
</comment>
<evidence type="ECO:0000256" key="10">
    <source>
        <dbReference type="ARBA" id="ARBA00031145"/>
    </source>
</evidence>
<comment type="pathway">
    <text evidence="1">Cofactor biosynthesis; FAD biosynthesis; FAD from FMN: step 1/1.</text>
</comment>
<evidence type="ECO:0000256" key="6">
    <source>
        <dbReference type="ARBA" id="ARBA00022695"/>
    </source>
</evidence>
<keyword evidence="3" id="KW-0285">Flavoprotein</keyword>
<evidence type="ECO:0000256" key="9">
    <source>
        <dbReference type="ARBA" id="ARBA00022840"/>
    </source>
</evidence>
<dbReference type="PANTHER" id="PTHR23293">
    <property type="entry name" value="FAD SYNTHETASE-RELATED FMN ADENYLYLTRANSFERASE"/>
    <property type="match status" value="1"/>
</dbReference>
<evidence type="ECO:0000313" key="14">
    <source>
        <dbReference type="EMBL" id="EDW88311.1"/>
    </source>
</evidence>
<feature type="domain" description="Phosphoadenosine phosphosulphate reductase" evidence="13">
    <location>
        <begin position="58"/>
        <end position="125"/>
    </location>
</feature>
<evidence type="ECO:0000256" key="3">
    <source>
        <dbReference type="ARBA" id="ARBA00022630"/>
    </source>
</evidence>
<dbReference type="KEGG" id="dya:Dyak_GE18655"/>
<dbReference type="SUPFAM" id="SSF52402">
    <property type="entry name" value="Adenine nucleotide alpha hydrolases-like"/>
    <property type="match status" value="1"/>
</dbReference>
<evidence type="ECO:0000256" key="4">
    <source>
        <dbReference type="ARBA" id="ARBA00022643"/>
    </source>
</evidence>
<keyword evidence="8" id="KW-0274">FAD</keyword>
<keyword evidence="4" id="KW-0288">FMN</keyword>
<keyword evidence="15" id="KW-1185">Reference proteome</keyword>
<dbReference type="PANTHER" id="PTHR23293:SF9">
    <property type="entry name" value="FAD SYNTHASE"/>
    <property type="match status" value="1"/>
</dbReference>
<evidence type="ECO:0000256" key="12">
    <source>
        <dbReference type="ARBA" id="ARBA00049494"/>
    </source>
</evidence>
<feature type="domain" description="Phosphoadenosine phosphosulphate reductase" evidence="13">
    <location>
        <begin position="132"/>
        <end position="210"/>
    </location>
</feature>
<dbReference type="GO" id="GO:0003919">
    <property type="term" value="F:FMN adenylyltransferase activity"/>
    <property type="evidence" value="ECO:0007669"/>
    <property type="project" value="UniProtKB-EC"/>
</dbReference>
<dbReference type="EMBL" id="CM000157">
    <property type="protein sequence ID" value="EDW88311.1"/>
    <property type="molecule type" value="Genomic_DNA"/>
</dbReference>
<reference evidence="14 15" key="2">
    <citation type="journal article" date="2007" name="PLoS Biol.">
        <title>Principles of genome evolution in the Drosophila melanogaster species group.</title>
        <authorList>
            <person name="Ranz J.M."/>
            <person name="Maurin D."/>
            <person name="Chan Y.S."/>
            <person name="von Grotthuss M."/>
            <person name="Hillier L.W."/>
            <person name="Roote J."/>
            <person name="Ashburner M."/>
            <person name="Bergman C.M."/>
        </authorList>
    </citation>
    <scope>NUCLEOTIDE SEQUENCE [LARGE SCALE GENOMIC DNA]</scope>
    <source>
        <strain evidence="15">Tai18E2 / Tucson 14021-0261.01</strain>
    </source>
</reference>
<keyword evidence="9" id="KW-0067">ATP-binding</keyword>
<keyword evidence="5" id="KW-0808">Transferase</keyword>
<keyword evidence="7" id="KW-0547">Nucleotide-binding</keyword>
<dbReference type="AlphaFoldDB" id="B4P369"/>
<dbReference type="OMA" id="LPYCCLY"/>
<evidence type="ECO:0000256" key="7">
    <source>
        <dbReference type="ARBA" id="ARBA00022741"/>
    </source>
</evidence>
<dbReference type="InterPro" id="IPR014729">
    <property type="entry name" value="Rossmann-like_a/b/a_fold"/>
</dbReference>
<dbReference type="Gene3D" id="3.40.50.620">
    <property type="entry name" value="HUPs"/>
    <property type="match status" value="1"/>
</dbReference>
<dbReference type="HOGENOM" id="CLU_056971_2_1_1"/>
<dbReference type="Proteomes" id="UP000002282">
    <property type="component" value="Chromosome 2L"/>
</dbReference>
<dbReference type="GO" id="GO:0005524">
    <property type="term" value="F:ATP binding"/>
    <property type="evidence" value="ECO:0007669"/>
    <property type="project" value="UniProtKB-KW"/>
</dbReference>
<evidence type="ECO:0000256" key="1">
    <source>
        <dbReference type="ARBA" id="ARBA00004726"/>
    </source>
</evidence>
<dbReference type="GO" id="GO:0006747">
    <property type="term" value="P:FAD biosynthetic process"/>
    <property type="evidence" value="ECO:0007669"/>
    <property type="project" value="TreeGrafter"/>
</dbReference>
<dbReference type="OrthoDB" id="270728at2759"/>
<evidence type="ECO:0000256" key="11">
    <source>
        <dbReference type="ARBA" id="ARBA00031871"/>
    </source>
</evidence>